<evidence type="ECO:0000256" key="1">
    <source>
        <dbReference type="SAM" id="MobiDB-lite"/>
    </source>
</evidence>
<dbReference type="Proteomes" id="UP001336020">
    <property type="component" value="Unassembled WGS sequence"/>
</dbReference>
<feature type="transmembrane region" description="Helical" evidence="2">
    <location>
        <begin position="112"/>
        <end position="133"/>
    </location>
</feature>
<evidence type="ECO:0000313" key="3">
    <source>
        <dbReference type="EMBL" id="MEE2060704.1"/>
    </source>
</evidence>
<dbReference type="Pfam" id="PF04020">
    <property type="entry name" value="Phage_holin_4_2"/>
    <property type="match status" value="1"/>
</dbReference>
<keyword evidence="2" id="KW-1133">Transmembrane helix</keyword>
<sequence>MRTVSGMVRVLVEFLVLWGSSALAIIVLDRILGGITLDPSGFAPIPTLPAALALSLVFGLFNAALWPVMMRLMSWIGPVLLFVGVFVAGGLLMLLTLYLVPLASVDRWQDAFFLAALLSLFTSVVSGAIASRSDIAYRVMQVRRQRFRLRRHRVLADALPGLLCIQIDGLGYDVLRRAIADGVTPGLAKLVRETHRLMPWQTDWSSQTGATQLGVLHGSNHNVPAFRWYDKTTGHISVFSNPADNEQRELERSDIPGLLASDGASRGNLFTGGAHDNVLVVSRMRGARLGGGAGYRDYFADPASALRTVIRMVAELQREIRQSLRQKRKDIRPRVPRGGLYPFVRAFATVLATDVAAAAVVGDLIKGRSAVYLDLIGYDEVSHHSGISRPETLAVLTKLDDVVEMLLAVVAQADRPYRVVVLSDHGQSQGATFLQRYGETLGQLVIRLESTRESDAVRHRPGSDLSPRPGAEGRGYAAASVHSPAAGEEAHTSTGEPIVLGSGNLGLIYFPDLPGRADIHAIEAAHPGLLTGLREHHGIGFLLVAAPGGSVVLGPHGQVDLTTGEVTGDDPLAVMGDDALAKVRRTDTFDNVADIMVGGAYWTDTDEVAAFEEQVGSHGGMGGPQSTPFLIYPADLPAPPAPLHGAEMVHKVLVGWRDHSTGPHTAETRRDTATRGGNLGRARPRG</sequence>
<dbReference type="Gene3D" id="3.40.720.10">
    <property type="entry name" value="Alkaline Phosphatase, subunit A"/>
    <property type="match status" value="1"/>
</dbReference>
<dbReference type="Pfam" id="PF01663">
    <property type="entry name" value="Phosphodiest"/>
    <property type="match status" value="1"/>
</dbReference>
<protein>
    <submittedName>
        <fullName evidence="3">Phage holin family protein</fullName>
    </submittedName>
</protein>
<dbReference type="InterPro" id="IPR002591">
    <property type="entry name" value="Phosphodiest/P_Trfase"/>
</dbReference>
<dbReference type="EMBL" id="JAUTXY010000014">
    <property type="protein sequence ID" value="MEE2060704.1"/>
    <property type="molecule type" value="Genomic_DNA"/>
</dbReference>
<dbReference type="InterPro" id="IPR017850">
    <property type="entry name" value="Alkaline_phosphatase_core_sf"/>
</dbReference>
<keyword evidence="2" id="KW-0812">Transmembrane</keyword>
<feature type="region of interest" description="Disordered" evidence="1">
    <location>
        <begin position="452"/>
        <end position="495"/>
    </location>
</feature>
<evidence type="ECO:0000313" key="4">
    <source>
        <dbReference type="Proteomes" id="UP001336020"/>
    </source>
</evidence>
<accession>A0ABU7LHH4</accession>
<gene>
    <name evidence="3" type="ORF">Q7514_24600</name>
</gene>
<comment type="caution">
    <text evidence="3">The sequence shown here is derived from an EMBL/GenBank/DDBJ whole genome shotgun (WGS) entry which is preliminary data.</text>
</comment>
<reference evidence="3 4" key="1">
    <citation type="submission" date="2023-07" db="EMBL/GenBank/DDBJ databases">
        <authorList>
            <person name="Girao M."/>
            <person name="Carvalho M.F."/>
        </authorList>
    </citation>
    <scope>NUCLEOTIDE SEQUENCE [LARGE SCALE GENOMIC DNA]</scope>
    <source>
        <strain evidence="3 4">YIM65754</strain>
    </source>
</reference>
<keyword evidence="4" id="KW-1185">Reference proteome</keyword>
<feature type="transmembrane region" description="Helical" evidence="2">
    <location>
        <begin position="79"/>
        <end position="100"/>
    </location>
</feature>
<proteinExistence type="predicted"/>
<feature type="compositionally biased region" description="Basic and acidic residues" evidence="1">
    <location>
        <begin position="452"/>
        <end position="462"/>
    </location>
</feature>
<feature type="region of interest" description="Disordered" evidence="1">
    <location>
        <begin position="659"/>
        <end position="686"/>
    </location>
</feature>
<feature type="transmembrane region" description="Helical" evidence="2">
    <location>
        <begin position="154"/>
        <end position="172"/>
    </location>
</feature>
<keyword evidence="2" id="KW-0472">Membrane</keyword>
<organism evidence="3 4">
    <name type="scientific">Rhodococcus artemisiae</name>
    <dbReference type="NCBI Taxonomy" id="714159"/>
    <lineage>
        <taxon>Bacteria</taxon>
        <taxon>Bacillati</taxon>
        <taxon>Actinomycetota</taxon>
        <taxon>Actinomycetes</taxon>
        <taxon>Mycobacteriales</taxon>
        <taxon>Nocardiaceae</taxon>
        <taxon>Rhodococcus</taxon>
    </lineage>
</organism>
<feature type="compositionally biased region" description="Basic and acidic residues" evidence="1">
    <location>
        <begin position="659"/>
        <end position="673"/>
    </location>
</feature>
<feature type="transmembrane region" description="Helical" evidence="2">
    <location>
        <begin position="48"/>
        <end position="67"/>
    </location>
</feature>
<feature type="transmembrane region" description="Helical" evidence="2">
    <location>
        <begin position="7"/>
        <end position="28"/>
    </location>
</feature>
<name>A0ABU7LHH4_9NOCA</name>
<dbReference type="InterPro" id="IPR007165">
    <property type="entry name" value="Phage_holin_4_2"/>
</dbReference>
<evidence type="ECO:0000256" key="2">
    <source>
        <dbReference type="SAM" id="Phobius"/>
    </source>
</evidence>
<dbReference type="RefSeq" id="WP_330135888.1">
    <property type="nucleotide sequence ID" value="NZ_JAUTXY010000014.1"/>
</dbReference>
<dbReference type="SUPFAM" id="SSF53649">
    <property type="entry name" value="Alkaline phosphatase-like"/>
    <property type="match status" value="1"/>
</dbReference>